<comment type="catalytic activity">
    <reaction evidence="2">
        <text>[protein]-peptidylproline (omega=180) = [protein]-peptidylproline (omega=0)</text>
        <dbReference type="Rhea" id="RHEA:16237"/>
        <dbReference type="Rhea" id="RHEA-COMP:10747"/>
        <dbReference type="Rhea" id="RHEA-COMP:10748"/>
        <dbReference type="ChEBI" id="CHEBI:83833"/>
        <dbReference type="ChEBI" id="CHEBI:83834"/>
        <dbReference type="EC" id="5.2.1.8"/>
    </reaction>
</comment>
<dbReference type="InterPro" id="IPR013083">
    <property type="entry name" value="Znf_RING/FYVE/PHD"/>
</dbReference>
<dbReference type="SUPFAM" id="SSF57850">
    <property type="entry name" value="RING/U-box"/>
    <property type="match status" value="1"/>
</dbReference>
<evidence type="ECO:0000256" key="1">
    <source>
        <dbReference type="ARBA" id="ARBA00000900"/>
    </source>
</evidence>
<feature type="region of interest" description="Disordered" evidence="11">
    <location>
        <begin position="223"/>
        <end position="261"/>
    </location>
</feature>
<dbReference type="AlphaFoldDB" id="F0W6W1"/>
<dbReference type="GO" id="GO:0003755">
    <property type="term" value="F:peptidyl-prolyl cis-trans isomerase activity"/>
    <property type="evidence" value="ECO:0007669"/>
    <property type="project" value="UniProtKB-KW"/>
</dbReference>
<comment type="catalytic activity">
    <reaction evidence="1">
        <text>S-ubiquitinyl-[E2 ubiquitin-conjugating enzyme]-L-cysteine + [acceptor protein]-L-lysine = [E2 ubiquitin-conjugating enzyme]-L-cysteine + N(6)-ubiquitinyl-[acceptor protein]-L-lysine.</text>
        <dbReference type="EC" id="2.3.2.27"/>
    </reaction>
</comment>
<dbReference type="PRINTS" id="PR00153">
    <property type="entry name" value="CSAPPISMRASE"/>
</dbReference>
<dbReference type="GO" id="GO:0006457">
    <property type="term" value="P:protein folding"/>
    <property type="evidence" value="ECO:0007669"/>
    <property type="project" value="InterPro"/>
</dbReference>
<feature type="domain" description="U-box" evidence="13">
    <location>
        <begin position="34"/>
        <end position="107"/>
    </location>
</feature>
<dbReference type="PROSITE" id="PS50072">
    <property type="entry name" value="CSA_PPIASE_2"/>
    <property type="match status" value="1"/>
</dbReference>
<feature type="region of interest" description="Disordered" evidence="11">
    <location>
        <begin position="565"/>
        <end position="600"/>
    </location>
</feature>
<evidence type="ECO:0000256" key="2">
    <source>
        <dbReference type="ARBA" id="ARBA00000971"/>
    </source>
</evidence>
<dbReference type="PROSITE" id="PS00170">
    <property type="entry name" value="CSA_PPIASE_1"/>
    <property type="match status" value="1"/>
</dbReference>
<keyword evidence="10" id="KW-0539">Nucleus</keyword>
<dbReference type="Pfam" id="PF04641">
    <property type="entry name" value="Rtf2"/>
    <property type="match status" value="1"/>
</dbReference>
<keyword evidence="8" id="KW-0697">Rotamase</keyword>
<dbReference type="InterPro" id="IPR029000">
    <property type="entry name" value="Cyclophilin-like_dom_sf"/>
</dbReference>
<evidence type="ECO:0000256" key="3">
    <source>
        <dbReference type="ARBA" id="ARBA00003697"/>
    </source>
</evidence>
<evidence type="ECO:0000256" key="9">
    <source>
        <dbReference type="ARBA" id="ARBA00023235"/>
    </source>
</evidence>
<feature type="compositionally biased region" description="Polar residues" evidence="11">
    <location>
        <begin position="237"/>
        <end position="251"/>
    </location>
</feature>
<protein>
    <submittedName>
        <fullName evidence="14">Peptidylprolyl isomerase putative</fullName>
    </submittedName>
</protein>
<evidence type="ECO:0000256" key="8">
    <source>
        <dbReference type="ARBA" id="ARBA00023110"/>
    </source>
</evidence>
<evidence type="ECO:0000256" key="4">
    <source>
        <dbReference type="ARBA" id="ARBA00004123"/>
    </source>
</evidence>
<gene>
    <name evidence="14" type="primary">AlNc14C26G2597</name>
    <name evidence="14" type="ORF">ALNC14_029990</name>
</gene>
<dbReference type="InterPro" id="IPR044666">
    <property type="entry name" value="Cyclophilin_A-like"/>
</dbReference>
<dbReference type="Gene3D" id="2.40.100.10">
    <property type="entry name" value="Cyclophilin-like"/>
    <property type="match status" value="1"/>
</dbReference>
<accession>F0W6W1</accession>
<feature type="domain" description="PPIase cyclophilin-type" evidence="12">
    <location>
        <begin position="320"/>
        <end position="468"/>
    </location>
</feature>
<feature type="compositionally biased region" description="Basic and acidic residues" evidence="11">
    <location>
        <begin position="223"/>
        <end position="232"/>
    </location>
</feature>
<proteinExistence type="inferred from homology"/>
<dbReference type="PANTHER" id="PTHR45625:SF1">
    <property type="entry name" value="RING-TYPE E3 UBIQUITIN-PROTEIN LIGASE PPIL2"/>
    <property type="match status" value="1"/>
</dbReference>
<evidence type="ECO:0000256" key="10">
    <source>
        <dbReference type="ARBA" id="ARBA00023242"/>
    </source>
</evidence>
<evidence type="ECO:0000256" key="7">
    <source>
        <dbReference type="ARBA" id="ARBA00022786"/>
    </source>
</evidence>
<dbReference type="PANTHER" id="PTHR45625">
    <property type="entry name" value="PEPTIDYL-PROLYL CIS-TRANS ISOMERASE-RELATED"/>
    <property type="match status" value="1"/>
</dbReference>
<evidence type="ECO:0000259" key="12">
    <source>
        <dbReference type="PROSITE" id="PS50072"/>
    </source>
</evidence>
<dbReference type="GO" id="GO:0000209">
    <property type="term" value="P:protein polyubiquitination"/>
    <property type="evidence" value="ECO:0007669"/>
    <property type="project" value="TreeGrafter"/>
</dbReference>
<dbReference type="Pfam" id="PF00160">
    <property type="entry name" value="Pro_isomerase"/>
    <property type="match status" value="1"/>
</dbReference>
<dbReference type="EMBL" id="FR824071">
    <property type="protein sequence ID" value="CCA16856.1"/>
    <property type="molecule type" value="Genomic_DNA"/>
</dbReference>
<dbReference type="PROSITE" id="PS51698">
    <property type="entry name" value="U_BOX"/>
    <property type="match status" value="1"/>
</dbReference>
<dbReference type="FunFam" id="3.30.40.10:FF:000079">
    <property type="entry name" value="Peptidyl-prolyl cis-trans isomerase 2"/>
    <property type="match status" value="1"/>
</dbReference>
<sequence>MGKKQHSKDRLFITQTEHKYLYGGKKSEQRRAYKRLPFDHCAITLRPFQTPVCTREGHLFDLEAIVPYLQSHETNPVTGEPLTLKDLIRLKFYKNDKGDYFCPVTYKVFTDHTKITAIAVSGNVYSQDAIHELNLKPKNWTDLLTGEPFKRKDIIVLQDPQNFTNREIVNFKHLRQSAQAQSMLLAQSDVAPGLKNINTNSATDRIFQELEAKRIEKQNLDIKLKQQSEKPMGEVVQTRSPQEPSQSSIDMPTSKAEDKPKSEMLHYSKFTTGTVSRSFTSSTLTPVTENKPAQLSSQERLDLRWHAVRRMKEKGFVRLETNFGDINMEIHCDYVPRTADNFMSLCEAKYYDGVLFHRVIPGFIMQGGDPSGTGTGGDSIWKKPFSNEIDSRLSHDSRGIISMANSGPDTNRSQFFITFRPCPHLDKKHSVFGNVVGGVATLDRIEKVVTQPGEHRPMEDVRIKRAHVFANPFRTYEEAVTNGREAVVDARERRLNAGKEKKLAASVVKLGEDWVAVDSDVAGEDFEHILSKQAQQDIQARQSSCPDQMVGKYLSAKLADSKNKHSQADLCPAKAPPIIEQKGKKRKANGSGGFGNFSGW</sequence>
<dbReference type="InterPro" id="IPR003613">
    <property type="entry name" value="Ubox_domain"/>
</dbReference>
<evidence type="ECO:0000313" key="14">
    <source>
        <dbReference type="EMBL" id="CCA16856.1"/>
    </source>
</evidence>
<reference evidence="14" key="2">
    <citation type="submission" date="2011-02" db="EMBL/GenBank/DDBJ databases">
        <authorList>
            <person name="MacLean D."/>
        </authorList>
    </citation>
    <scope>NUCLEOTIDE SEQUENCE</scope>
</reference>
<evidence type="ECO:0000259" key="13">
    <source>
        <dbReference type="PROSITE" id="PS51698"/>
    </source>
</evidence>
<comment type="function">
    <text evidence="3">May catalyze the cis-trans isomerization of proline imidic peptide bonds in oligopeptides thereby assisting the folding of proteins. May also function as a chaperone, playing a role in intracellular transport of proteins. May also have a protein ubiquitin ligase activity acting as an E3 ubiquitin protein ligase or as a ubiquitin-ubiquitin ligase promoting elongation of ubiquitin chains on proteins.</text>
</comment>
<keyword evidence="6" id="KW-0808">Transferase</keyword>
<dbReference type="FunFam" id="2.40.100.10:FF:000014">
    <property type="entry name" value="Peptidyl-prolyl cis-trans isomerase cyp65"/>
    <property type="match status" value="1"/>
</dbReference>
<keyword evidence="7" id="KW-0833">Ubl conjugation pathway</keyword>
<dbReference type="GO" id="GO:0071013">
    <property type="term" value="C:catalytic step 2 spliceosome"/>
    <property type="evidence" value="ECO:0007669"/>
    <property type="project" value="TreeGrafter"/>
</dbReference>
<dbReference type="SMART" id="SM00504">
    <property type="entry name" value="Ubox"/>
    <property type="match status" value="1"/>
</dbReference>
<dbReference type="CDD" id="cd16663">
    <property type="entry name" value="RING-Ubox_PPIL2"/>
    <property type="match status" value="1"/>
</dbReference>
<comment type="subcellular location">
    <subcellularLocation>
        <location evidence="4">Nucleus</location>
    </subcellularLocation>
</comment>
<dbReference type="GO" id="GO:0061630">
    <property type="term" value="F:ubiquitin protein ligase activity"/>
    <property type="evidence" value="ECO:0007669"/>
    <property type="project" value="UniProtKB-EC"/>
</dbReference>
<comment type="similarity">
    <text evidence="5">Belongs to the cyclophilin-type PPIase family. PPIL2 subfamily.</text>
</comment>
<dbReference type="InterPro" id="IPR026951">
    <property type="entry name" value="PPIL2_U-box_dom"/>
</dbReference>
<evidence type="ECO:0000256" key="11">
    <source>
        <dbReference type="SAM" id="MobiDB-lite"/>
    </source>
</evidence>
<keyword evidence="9 14" id="KW-0413">Isomerase</keyword>
<dbReference type="SUPFAM" id="SSF50891">
    <property type="entry name" value="Cyclophilin-like"/>
    <property type="match status" value="1"/>
</dbReference>
<dbReference type="InterPro" id="IPR020892">
    <property type="entry name" value="Cyclophilin-type_PPIase_CS"/>
</dbReference>
<dbReference type="Gene3D" id="3.30.40.10">
    <property type="entry name" value="Zinc/RING finger domain, C3HC4 (zinc finger)"/>
    <property type="match status" value="1"/>
</dbReference>
<dbReference type="HOGENOM" id="CLU_012062_7_0_1"/>
<name>F0W6W1_9STRA</name>
<reference evidence="14" key="1">
    <citation type="journal article" date="2011" name="PLoS Biol.">
        <title>Gene gain and loss during evolution of obligate parasitism in the white rust pathogen of Arabidopsis thaliana.</title>
        <authorList>
            <person name="Kemen E."/>
            <person name="Gardiner A."/>
            <person name="Schultz-Larsen T."/>
            <person name="Kemen A.C."/>
            <person name="Balmuth A.L."/>
            <person name="Robert-Seilaniantz A."/>
            <person name="Bailey K."/>
            <person name="Holub E."/>
            <person name="Studholme D.J."/>
            <person name="Maclean D."/>
            <person name="Jones J.D."/>
        </authorList>
    </citation>
    <scope>NUCLEOTIDE SEQUENCE</scope>
</reference>
<feature type="compositionally biased region" description="Gly residues" evidence="11">
    <location>
        <begin position="590"/>
        <end position="600"/>
    </location>
</feature>
<evidence type="ECO:0000256" key="5">
    <source>
        <dbReference type="ARBA" id="ARBA00007930"/>
    </source>
</evidence>
<evidence type="ECO:0000256" key="6">
    <source>
        <dbReference type="ARBA" id="ARBA00022679"/>
    </source>
</evidence>
<organism evidence="14">
    <name type="scientific">Albugo laibachii Nc14</name>
    <dbReference type="NCBI Taxonomy" id="890382"/>
    <lineage>
        <taxon>Eukaryota</taxon>
        <taxon>Sar</taxon>
        <taxon>Stramenopiles</taxon>
        <taxon>Oomycota</taxon>
        <taxon>Peronosporomycetes</taxon>
        <taxon>Albuginales</taxon>
        <taxon>Albuginaceae</taxon>
        <taxon>Albugo</taxon>
    </lineage>
</organism>
<dbReference type="InterPro" id="IPR002130">
    <property type="entry name" value="Cyclophilin-type_PPIase_dom"/>
</dbReference>